<dbReference type="CDD" id="cd01948">
    <property type="entry name" value="EAL"/>
    <property type="match status" value="1"/>
</dbReference>
<evidence type="ECO:0000259" key="2">
    <source>
        <dbReference type="PROSITE" id="PS50112"/>
    </source>
</evidence>
<feature type="domain" description="EAL" evidence="3">
    <location>
        <begin position="543"/>
        <end position="796"/>
    </location>
</feature>
<dbReference type="EMBL" id="MTEI01000006">
    <property type="protein sequence ID" value="OQW87902.1"/>
    <property type="molecule type" value="Genomic_DNA"/>
</dbReference>
<dbReference type="InterPro" id="IPR035965">
    <property type="entry name" value="PAS-like_dom_sf"/>
</dbReference>
<dbReference type="SUPFAM" id="SSF55785">
    <property type="entry name" value="PYP-like sensor domain (PAS domain)"/>
    <property type="match status" value="1"/>
</dbReference>
<sequence>MKPASQALPASWRPSGLLLRSTLAVILASVLAAAVAVAYTARATSARAHQASQTRLNELLDTIESTLAVACFANDQTLAVEVAQGLLSNSDVLAVSIATEKTVLADGRRDGRPAAQTSGLLKRNIYSPFDAQKQVGHILLTPDPQVLEGRIREEVWLGAVQLSWQLAMVTFAVVVMMLLFIVRPIKAMSDRLHRMDPTTGERLPTPQRHDDTEIGQLVADINALADRLTNALATERQLRLQGEIEEKKYHTIFDNAESGLFLIDHHGVLMSWNPAFAELFDIYRQGLEPTQASLNINQLPWQNPTQMDKLVQSALRQNTAVAKDLQILMPGVERSWTNVVLRSVGNNLLQGVVHDVSHLKESEASARYLAITDPLTGLANRLGLEQRLHAHLQEFAASKVGGFALLLVDMDEFRRINEGMGLPAGDSILQITTRRLSACLGSEDTLARLAADRFCIILNHVIQGDVADRVASRITQAIRQPYFVDGSPVNLHASIGIALFPSDGFDVPSLLRQAELAMDSAKSTGGDGHVFFNPLLTEAAEHRRHMESDLRSAIRNQEFVLFYQPIIDLGTRRLTGAEALIRWRHPTRGLVPPDSFIPLAEKTGLVVEISLLMLEVACEQLRTWKNQGLDYTLSLNVSGRQIPDGLSPAKLQQVVQHYGISPDRLGLEITEGVMLHDIDKSLAWVNAVHALGFRVYLDDFGTGYSSLSYLKLFPVDTLKVDKSFVQDMRDDNNENTLVGAIIAMGRSLGLDIVAEGVEQESHLLALQRMGCHYAQGYYFSPPVPAQEFDAVAARVTALLARPTA</sequence>
<dbReference type="InterPro" id="IPR003660">
    <property type="entry name" value="HAMP_dom"/>
</dbReference>
<dbReference type="PROSITE" id="PS50112">
    <property type="entry name" value="PAS"/>
    <property type="match status" value="1"/>
</dbReference>
<dbReference type="SMART" id="SM00052">
    <property type="entry name" value="EAL"/>
    <property type="match status" value="1"/>
</dbReference>
<dbReference type="PROSITE" id="PS50883">
    <property type="entry name" value="EAL"/>
    <property type="match status" value="1"/>
</dbReference>
<evidence type="ECO:0000313" key="7">
    <source>
        <dbReference type="Proteomes" id="UP000192505"/>
    </source>
</evidence>
<dbReference type="SMART" id="SM00304">
    <property type="entry name" value="HAMP"/>
    <property type="match status" value="1"/>
</dbReference>
<reference evidence="6 7" key="1">
    <citation type="submission" date="2017-01" db="EMBL/GenBank/DDBJ databases">
        <title>Novel large sulfur bacteria in the metagenomes of groundwater-fed chemosynthetic microbial mats in the Lake Huron basin.</title>
        <authorList>
            <person name="Sharrar A.M."/>
            <person name="Flood B.E."/>
            <person name="Bailey J.V."/>
            <person name="Jones D.S."/>
            <person name="Biddanda B."/>
            <person name="Ruberg S.A."/>
            <person name="Marcus D.N."/>
            <person name="Dick G.J."/>
        </authorList>
    </citation>
    <scope>NUCLEOTIDE SEQUENCE [LARGE SCALE GENOMIC DNA]</scope>
    <source>
        <strain evidence="6">A7</strain>
    </source>
</reference>
<dbReference type="InterPro" id="IPR000014">
    <property type="entry name" value="PAS"/>
</dbReference>
<dbReference type="Pfam" id="PF00563">
    <property type="entry name" value="EAL"/>
    <property type="match status" value="1"/>
</dbReference>
<feature type="transmembrane region" description="Helical" evidence="1">
    <location>
        <begin position="162"/>
        <end position="182"/>
    </location>
</feature>
<keyword evidence="1" id="KW-0812">Transmembrane</keyword>
<dbReference type="PROSITE" id="PS50885">
    <property type="entry name" value="HAMP"/>
    <property type="match status" value="1"/>
</dbReference>
<accession>A0A1W9KUZ3</accession>
<keyword evidence="1" id="KW-1133">Transmembrane helix</keyword>
<dbReference type="SUPFAM" id="SSF141868">
    <property type="entry name" value="EAL domain-like"/>
    <property type="match status" value="1"/>
</dbReference>
<evidence type="ECO:0000259" key="5">
    <source>
        <dbReference type="PROSITE" id="PS50887"/>
    </source>
</evidence>
<evidence type="ECO:0000313" key="6">
    <source>
        <dbReference type="EMBL" id="OQW87902.1"/>
    </source>
</evidence>
<evidence type="ECO:0000259" key="4">
    <source>
        <dbReference type="PROSITE" id="PS50885"/>
    </source>
</evidence>
<keyword evidence="1" id="KW-0472">Membrane</keyword>
<dbReference type="GO" id="GO:0016020">
    <property type="term" value="C:membrane"/>
    <property type="evidence" value="ECO:0007669"/>
    <property type="project" value="InterPro"/>
</dbReference>
<feature type="domain" description="PAS" evidence="2">
    <location>
        <begin position="245"/>
        <end position="287"/>
    </location>
</feature>
<dbReference type="AlphaFoldDB" id="A0A1W9KUZ3"/>
<dbReference type="GO" id="GO:0007165">
    <property type="term" value="P:signal transduction"/>
    <property type="evidence" value="ECO:0007669"/>
    <property type="project" value="InterPro"/>
</dbReference>
<dbReference type="NCBIfam" id="TIGR00229">
    <property type="entry name" value="sensory_box"/>
    <property type="match status" value="1"/>
</dbReference>
<dbReference type="Pfam" id="PF13188">
    <property type="entry name" value="PAS_8"/>
    <property type="match status" value="1"/>
</dbReference>
<organism evidence="6 7">
    <name type="scientific">Rhodoferax ferrireducens</name>
    <dbReference type="NCBI Taxonomy" id="192843"/>
    <lineage>
        <taxon>Bacteria</taxon>
        <taxon>Pseudomonadati</taxon>
        <taxon>Pseudomonadota</taxon>
        <taxon>Betaproteobacteria</taxon>
        <taxon>Burkholderiales</taxon>
        <taxon>Comamonadaceae</taxon>
        <taxon>Rhodoferax</taxon>
    </lineage>
</organism>
<feature type="domain" description="HAMP" evidence="4">
    <location>
        <begin position="179"/>
        <end position="233"/>
    </location>
</feature>
<dbReference type="CDD" id="cd06225">
    <property type="entry name" value="HAMP"/>
    <property type="match status" value="1"/>
</dbReference>
<dbReference type="InterPro" id="IPR052155">
    <property type="entry name" value="Biofilm_reg_signaling"/>
</dbReference>
<gene>
    <name evidence="6" type="ORF">BWK72_11450</name>
</gene>
<dbReference type="PROSITE" id="PS50887">
    <property type="entry name" value="GGDEF"/>
    <property type="match status" value="1"/>
</dbReference>
<feature type="domain" description="GGDEF" evidence="5">
    <location>
        <begin position="401"/>
        <end position="534"/>
    </location>
</feature>
<dbReference type="SMART" id="SM00267">
    <property type="entry name" value="GGDEF"/>
    <property type="match status" value="1"/>
</dbReference>
<dbReference type="InterPro" id="IPR029787">
    <property type="entry name" value="Nucleotide_cyclase"/>
</dbReference>
<dbReference type="Gene3D" id="3.30.70.270">
    <property type="match status" value="1"/>
</dbReference>
<evidence type="ECO:0000256" key="1">
    <source>
        <dbReference type="SAM" id="Phobius"/>
    </source>
</evidence>
<evidence type="ECO:0008006" key="8">
    <source>
        <dbReference type="Google" id="ProtNLM"/>
    </source>
</evidence>
<comment type="caution">
    <text evidence="6">The sequence shown here is derived from an EMBL/GenBank/DDBJ whole genome shotgun (WGS) entry which is preliminary data.</text>
</comment>
<evidence type="ECO:0000259" key="3">
    <source>
        <dbReference type="PROSITE" id="PS50883"/>
    </source>
</evidence>
<dbReference type="PANTHER" id="PTHR44757:SF2">
    <property type="entry name" value="BIOFILM ARCHITECTURE MAINTENANCE PROTEIN MBAA"/>
    <property type="match status" value="1"/>
</dbReference>
<proteinExistence type="predicted"/>
<dbReference type="InterPro" id="IPR001633">
    <property type="entry name" value="EAL_dom"/>
</dbReference>
<dbReference type="InterPro" id="IPR043128">
    <property type="entry name" value="Rev_trsase/Diguanyl_cyclase"/>
</dbReference>
<dbReference type="InterPro" id="IPR035919">
    <property type="entry name" value="EAL_sf"/>
</dbReference>
<dbReference type="Pfam" id="PF00990">
    <property type="entry name" value="GGDEF"/>
    <property type="match status" value="1"/>
</dbReference>
<dbReference type="Gene3D" id="3.30.450.20">
    <property type="entry name" value="PAS domain"/>
    <property type="match status" value="1"/>
</dbReference>
<dbReference type="CDD" id="cd01949">
    <property type="entry name" value="GGDEF"/>
    <property type="match status" value="1"/>
</dbReference>
<dbReference type="PANTHER" id="PTHR44757">
    <property type="entry name" value="DIGUANYLATE CYCLASE DGCP"/>
    <property type="match status" value="1"/>
</dbReference>
<dbReference type="SUPFAM" id="SSF55073">
    <property type="entry name" value="Nucleotide cyclase"/>
    <property type="match status" value="1"/>
</dbReference>
<dbReference type="Gene3D" id="3.20.20.450">
    <property type="entry name" value="EAL domain"/>
    <property type="match status" value="1"/>
</dbReference>
<protein>
    <recommendedName>
        <fullName evidence="8">Diguanylate cyclase/phosphodiesterase with PAS/PAC sensor(S)</fullName>
    </recommendedName>
</protein>
<dbReference type="NCBIfam" id="TIGR00254">
    <property type="entry name" value="GGDEF"/>
    <property type="match status" value="1"/>
</dbReference>
<name>A0A1W9KUZ3_9BURK</name>
<dbReference type="InterPro" id="IPR000160">
    <property type="entry name" value="GGDEF_dom"/>
</dbReference>
<dbReference type="Proteomes" id="UP000192505">
    <property type="component" value="Unassembled WGS sequence"/>
</dbReference>